<keyword evidence="2" id="KW-0812">Transmembrane</keyword>
<organism evidence="3 4">
    <name type="scientific">Trypanosoma cruzi</name>
    <dbReference type="NCBI Taxonomy" id="5693"/>
    <lineage>
        <taxon>Eukaryota</taxon>
        <taxon>Discoba</taxon>
        <taxon>Euglenozoa</taxon>
        <taxon>Kinetoplastea</taxon>
        <taxon>Metakinetoplastina</taxon>
        <taxon>Trypanosomatida</taxon>
        <taxon>Trypanosomatidae</taxon>
        <taxon>Trypanosoma</taxon>
        <taxon>Schizotrypanum</taxon>
    </lineage>
</organism>
<dbReference type="VEuPathDB" id="TriTrypDB:ECC02_001044"/>
<dbReference type="VEuPathDB" id="TriTrypDB:C4B63_4g115"/>
<feature type="compositionally biased region" description="Polar residues" evidence="1">
    <location>
        <begin position="155"/>
        <end position="172"/>
    </location>
</feature>
<evidence type="ECO:0000313" key="3">
    <source>
        <dbReference type="EMBL" id="PWV21551.1"/>
    </source>
</evidence>
<feature type="compositionally biased region" description="Basic and acidic residues" evidence="1">
    <location>
        <begin position="935"/>
        <end position="950"/>
    </location>
</feature>
<dbReference type="AlphaFoldDB" id="A0A2V2XL68"/>
<feature type="transmembrane region" description="Helical" evidence="2">
    <location>
        <begin position="1150"/>
        <end position="1171"/>
    </location>
</feature>
<dbReference type="VEuPathDB" id="TriTrypDB:BCY84_18649"/>
<feature type="compositionally biased region" description="Basic and acidic residues" evidence="1">
    <location>
        <begin position="998"/>
        <end position="1012"/>
    </location>
</feature>
<feature type="compositionally biased region" description="Acidic residues" evidence="1">
    <location>
        <begin position="889"/>
        <end position="900"/>
    </location>
</feature>
<accession>A0A2V2XL68</accession>
<dbReference type="VEuPathDB" id="TriTrypDB:C3747_2g521"/>
<dbReference type="VEuPathDB" id="TriTrypDB:TcCLB.511283.230"/>
<dbReference type="VEuPathDB" id="TriTrypDB:Tc_MARK_4819"/>
<feature type="region of interest" description="Disordered" evidence="1">
    <location>
        <begin position="691"/>
        <end position="727"/>
    </location>
</feature>
<feature type="compositionally biased region" description="Basic and acidic residues" evidence="1">
    <location>
        <begin position="879"/>
        <end position="888"/>
    </location>
</feature>
<keyword evidence="2" id="KW-0472">Membrane</keyword>
<gene>
    <name evidence="3" type="ORF">C3747_2g521</name>
</gene>
<dbReference type="EMBL" id="PRFC01000002">
    <property type="protein sequence ID" value="PWV21551.1"/>
    <property type="molecule type" value="Genomic_DNA"/>
</dbReference>
<dbReference type="VEuPathDB" id="TriTrypDB:TcCL_NonESM06864"/>
<sequence length="1173" mass="132084">MAGDEAPSTPSSTPQKQRVASVRHTCTYQGLQGTLMADAFGCYFTGDLLRAEFAWENVKSISVTTKYIKDTPTSVLAIKMTRGKSLSSRFNSSGKHYFYHLMDIVEASKELQALKDAASAANKTSGPECPVTSAGANESSNSINGGDGGRAMPPATSTDGILPNSNQINQTPPVGGNTIPRPNNPLNDGAKSSGMPCTSSPAASPHDDDLVSSSSTGRARKAANNRDDCEEENNGRSSASVGVNMPFIIGVPRHSEQKEGSFITPQAQRFGGAPLVNRRRRGRQRGADTTFWSRCFDLIFSNFSESPLRVAVTLGVVLLGIIGFLFVFRLLLGLVVGDRWYEPLPEETVARVTRGLEQLRQWRTEIHGLSMGKSAHRGGTSATVMLMAMRSPPPVRVTLKDMITVVKELLARYVTVQQEMIAIRLQRMRRELVDAETIFDGSSRLVDGFSLDSLLRDEEDEENMHIKNDGDAIWDKNAAFSQKEGYPQSASRFSTARIKADLNRLVHYVREAITMVKWIFSRRISSDNHNNRIRSSFLRWRVLKKSSGDSSIYGETEEKQKLKRYTEVLANGQLVTQDVTPEDWYERRNCLRLTRELLHLSNLIEGILMEYQDVVMGPLYEAYLHQMSSKFSGMNKMSTSVGAAVTEVTVGDEHGENGLLSGQNGHILRSVLLRRQTLALLQFDPLIQPDRNRQQEAIRRPQKPRGFSNSENDSSEKVDQASSMMTPTREHVEAILRDFVTSTSDPFNGYDSVSAENFGLMMRNILAEVKYWYEHEEEWQTIVLWRLNLSSQNQSATQKSFNTTNEEKFKEQGHNDSFRKAIDFLPLFRGLWCFLEQPVRFTPEYEGVKEGTAASLASDSVPSQPPPNKDEVPEAVNNQRDELEVKEETTEESVAGDDGDNVVHGELSTVEKSVTLAKSMDVQLSSHEFLDTDVVEKPSGGEETSMKEEMGTAEEEVEEETYAGTRAVELMSQEAQIRWLNAFDLFIRSHEDVLEQRSEDDKEWDWEKSHEQEMDEDNDESNAAYFRQRFTRLIGWVKRHYGKYLSNDAITSFGTSGTLSEFMRECSAPQRWWLWWTFLWPPSWFFEGTSVRPMSCWISRLAALDPAARQLYKDMLRVPLGEVEDLPLMLLYTLSTPSELLKVQYKIHTFLCFLSWLLVLGIAATIAMAFFSC</sequence>
<dbReference type="VEuPathDB" id="TriTrypDB:TcG_04223"/>
<dbReference type="VEuPathDB" id="TriTrypDB:C4B63_4g114"/>
<dbReference type="Proteomes" id="UP000246078">
    <property type="component" value="Unassembled WGS sequence"/>
</dbReference>
<evidence type="ECO:0000256" key="1">
    <source>
        <dbReference type="SAM" id="MobiDB-lite"/>
    </source>
</evidence>
<protein>
    <submittedName>
        <fullName evidence="3">Uncharacterized protein</fullName>
    </submittedName>
</protein>
<evidence type="ECO:0000256" key="2">
    <source>
        <dbReference type="SAM" id="Phobius"/>
    </source>
</evidence>
<dbReference type="VEuPathDB" id="TriTrypDB:TcCL_NonESM08422"/>
<feature type="region of interest" description="Disordered" evidence="1">
    <location>
        <begin position="852"/>
        <end position="903"/>
    </location>
</feature>
<name>A0A2V2XL68_TRYCR</name>
<evidence type="ECO:0000313" key="4">
    <source>
        <dbReference type="Proteomes" id="UP000246078"/>
    </source>
</evidence>
<proteinExistence type="predicted"/>
<feature type="region of interest" description="Disordered" evidence="1">
    <location>
        <begin position="998"/>
        <end position="1020"/>
    </location>
</feature>
<dbReference type="VEuPathDB" id="TriTrypDB:TCSYLVIO_006112"/>
<dbReference type="VEuPathDB" id="TriTrypDB:TCSYLVIO_006111"/>
<reference evidence="3 4" key="1">
    <citation type="journal article" date="2018" name="Microb. Genom.">
        <title>Expanding an expanded genome: long-read sequencing of Trypanosoma cruzi.</title>
        <authorList>
            <person name="Berna L."/>
            <person name="Rodriguez M."/>
            <person name="Chiribao M.L."/>
            <person name="Parodi-Talice A."/>
            <person name="Pita S."/>
            <person name="Rijo G."/>
            <person name="Alvarez-Valin F."/>
            <person name="Robello C."/>
        </authorList>
    </citation>
    <scope>NUCLEOTIDE SEQUENCE [LARGE SCALE GENOMIC DNA]</scope>
    <source>
        <strain evidence="3 4">TCC</strain>
    </source>
</reference>
<keyword evidence="2" id="KW-1133">Transmembrane helix</keyword>
<feature type="region of interest" description="Disordered" evidence="1">
    <location>
        <begin position="935"/>
        <end position="957"/>
    </location>
</feature>
<dbReference type="VEuPathDB" id="TriTrypDB:TcBrA4_0085170"/>
<comment type="caution">
    <text evidence="3">The sequence shown here is derived from an EMBL/GenBank/DDBJ whole genome shotgun (WGS) entry which is preliminary data.</text>
</comment>
<dbReference type="VEuPathDB" id="TriTrypDB:TCDM_00448"/>
<feature type="transmembrane region" description="Helical" evidence="2">
    <location>
        <begin position="310"/>
        <end position="332"/>
    </location>
</feature>
<feature type="region of interest" description="Disordered" evidence="1">
    <location>
        <begin position="122"/>
        <end position="240"/>
    </location>
</feature>
<feature type="compositionally biased region" description="Polar residues" evidence="1">
    <location>
        <begin position="134"/>
        <end position="144"/>
    </location>
</feature>